<reference evidence="2" key="1">
    <citation type="submission" date="2016-10" db="EMBL/GenBank/DDBJ databases">
        <authorList>
            <person name="Varghese N."/>
        </authorList>
    </citation>
    <scope>NUCLEOTIDE SEQUENCE [LARGE SCALE GENOMIC DNA]</scope>
    <source>
        <strain evidence="2">DSM 24868</strain>
    </source>
</reference>
<name>A0A1H6VBJ6_9MICO</name>
<dbReference type="eggNOG" id="COG0572">
    <property type="taxonomic scope" value="Bacteria"/>
</dbReference>
<keyword evidence="1" id="KW-0418">Kinase</keyword>
<keyword evidence="2" id="KW-1185">Reference proteome</keyword>
<dbReference type="EMBL" id="FNZI01000001">
    <property type="protein sequence ID" value="SEJ00354.1"/>
    <property type="molecule type" value="Genomic_DNA"/>
</dbReference>
<dbReference type="InterPro" id="IPR027417">
    <property type="entry name" value="P-loop_NTPase"/>
</dbReference>
<proteinExistence type="predicted"/>
<dbReference type="OrthoDB" id="3192509at2"/>
<evidence type="ECO:0000313" key="1">
    <source>
        <dbReference type="EMBL" id="SEJ00354.1"/>
    </source>
</evidence>
<dbReference type="NCBIfam" id="NF006743">
    <property type="entry name" value="PRK09270.1-2"/>
    <property type="match status" value="1"/>
</dbReference>
<dbReference type="Gene3D" id="3.40.50.300">
    <property type="entry name" value="P-loop containing nucleotide triphosphate hydrolases"/>
    <property type="match status" value="1"/>
</dbReference>
<sequence>MTGLDALATRAAGLAPGGRAVLGICGGPGAGKSTLARSLVAELEARGTAAAYLPMDGFHLPAAMLEARGLAGRKGAPETFDVDAYVALLREVRDARDDVRAPDYDRALHDVVPDALVIGASARVVVTEGNYLGLAAGGWERVRPELDELWLIDVPWEVARERLGARRVATGRARDAAEAWVDTVDAVNARLVESARARADLVIPG</sequence>
<dbReference type="Pfam" id="PF03308">
    <property type="entry name" value="MeaB"/>
    <property type="match status" value="1"/>
</dbReference>
<dbReference type="GO" id="GO:0016301">
    <property type="term" value="F:kinase activity"/>
    <property type="evidence" value="ECO:0007669"/>
    <property type="project" value="UniProtKB-KW"/>
</dbReference>
<dbReference type="SUPFAM" id="SSF52540">
    <property type="entry name" value="P-loop containing nucleoside triphosphate hydrolases"/>
    <property type="match status" value="1"/>
</dbReference>
<dbReference type="PANTHER" id="PTHR10285">
    <property type="entry name" value="URIDINE KINASE"/>
    <property type="match status" value="1"/>
</dbReference>
<protein>
    <submittedName>
        <fullName evidence="1">Phosphoribulokinase / Uridine kinase family protein</fullName>
    </submittedName>
</protein>
<keyword evidence="1" id="KW-0808">Transferase</keyword>
<dbReference type="AlphaFoldDB" id="A0A1H6VBJ6"/>
<dbReference type="RefSeq" id="WP_042216564.1">
    <property type="nucleotide sequence ID" value="NZ_BBLU01000018.1"/>
</dbReference>
<evidence type="ECO:0000313" key="2">
    <source>
        <dbReference type="Proteomes" id="UP000183315"/>
    </source>
</evidence>
<dbReference type="STRING" id="1043493.SAMN05421637_0704"/>
<dbReference type="Proteomes" id="UP000183315">
    <property type="component" value="Unassembled WGS sequence"/>
</dbReference>
<gene>
    <name evidence="1" type="ORF">SAMN05421637_0704</name>
</gene>
<accession>A0A1H6VBJ6</accession>
<organism evidence="1 2">
    <name type="scientific">Demequina mangrovi</name>
    <dbReference type="NCBI Taxonomy" id="1043493"/>
    <lineage>
        <taxon>Bacteria</taxon>
        <taxon>Bacillati</taxon>
        <taxon>Actinomycetota</taxon>
        <taxon>Actinomycetes</taxon>
        <taxon>Micrococcales</taxon>
        <taxon>Demequinaceae</taxon>
        <taxon>Demequina</taxon>
    </lineage>
</organism>